<keyword evidence="1" id="KW-0732">Signal</keyword>
<dbReference type="EMBL" id="KN847317">
    <property type="protein sequence ID" value="KIW61664.1"/>
    <property type="molecule type" value="Genomic_DNA"/>
</dbReference>
<evidence type="ECO:0000313" key="3">
    <source>
        <dbReference type="Proteomes" id="UP000054342"/>
    </source>
</evidence>
<dbReference type="STRING" id="348802.A0A0D2FNQ3"/>
<keyword evidence="3" id="KW-1185">Reference proteome</keyword>
<proteinExistence type="predicted"/>
<reference evidence="2 3" key="1">
    <citation type="submission" date="2015-01" db="EMBL/GenBank/DDBJ databases">
        <title>The Genome Sequence of Exophiala xenobiotica CBS118157.</title>
        <authorList>
            <consortium name="The Broad Institute Genomics Platform"/>
            <person name="Cuomo C."/>
            <person name="de Hoog S."/>
            <person name="Gorbushina A."/>
            <person name="Stielow B."/>
            <person name="Teixiera M."/>
            <person name="Abouelleil A."/>
            <person name="Chapman S.B."/>
            <person name="Priest M."/>
            <person name="Young S.K."/>
            <person name="Wortman J."/>
            <person name="Nusbaum C."/>
            <person name="Birren B."/>
        </authorList>
    </citation>
    <scope>NUCLEOTIDE SEQUENCE [LARGE SCALE GENOMIC DNA]</scope>
    <source>
        <strain evidence="2 3">CBS 118157</strain>
    </source>
</reference>
<sequence>MMTLRASSSPSQIVTLLVLGAGWTWQFLQPLLHDEDITYAATTSTGHDGTITFRFDSDSDDLDQFKKLPTAQYVLVTFPLKGRGPSNKLLKLYAETHPQTGDRPVATKWIQLGSTGIYTNPDWNSSSSPIDESNERGIAEEELLSLGGCVLNLAGLYGGSREPKNWLTRVAKTREQLGAKGALHLIHGRDVARAVVSVMNVDMDGAGSKKEKLFGRRWIVADCVSYDWWSLVWEWTGKSHEGAEEDKQSTDEKLQYRRWVVELMDENNVRGLPRSVEALGRKLDARDFWKAIGTLPERTLAR</sequence>
<evidence type="ECO:0008006" key="4">
    <source>
        <dbReference type="Google" id="ProtNLM"/>
    </source>
</evidence>
<dbReference type="GeneID" id="25323670"/>
<dbReference type="HOGENOM" id="CLU_044092_0_0_1"/>
<dbReference type="Gene3D" id="3.40.50.720">
    <property type="entry name" value="NAD(P)-binding Rossmann-like Domain"/>
    <property type="match status" value="1"/>
</dbReference>
<feature type="signal peptide" evidence="1">
    <location>
        <begin position="1"/>
        <end position="24"/>
    </location>
</feature>
<dbReference type="AlphaFoldDB" id="A0A0D2FNQ3"/>
<accession>A0A0D2FNQ3</accession>
<dbReference type="PANTHER" id="PTHR40129">
    <property type="entry name" value="KETOPANTOATE REDUCTASE N-TERMINAL DOMAIN-CONTAINING PROTEIN"/>
    <property type="match status" value="1"/>
</dbReference>
<dbReference type="RefSeq" id="XP_013322248.1">
    <property type="nucleotide sequence ID" value="XM_013466794.1"/>
</dbReference>
<organism evidence="2 3">
    <name type="scientific">Exophiala xenobiotica</name>
    <dbReference type="NCBI Taxonomy" id="348802"/>
    <lineage>
        <taxon>Eukaryota</taxon>
        <taxon>Fungi</taxon>
        <taxon>Dikarya</taxon>
        <taxon>Ascomycota</taxon>
        <taxon>Pezizomycotina</taxon>
        <taxon>Eurotiomycetes</taxon>
        <taxon>Chaetothyriomycetidae</taxon>
        <taxon>Chaetothyriales</taxon>
        <taxon>Herpotrichiellaceae</taxon>
        <taxon>Exophiala</taxon>
    </lineage>
</organism>
<dbReference type="Proteomes" id="UP000054342">
    <property type="component" value="Unassembled WGS sequence"/>
</dbReference>
<name>A0A0D2FNQ3_9EURO</name>
<feature type="chain" id="PRO_5002242253" description="NAD(P)-binding domain-containing protein" evidence="1">
    <location>
        <begin position="25"/>
        <end position="302"/>
    </location>
</feature>
<dbReference type="PANTHER" id="PTHR40129:SF2">
    <property type="entry name" value="KETOPANTOATE REDUCTASE N-TERMINAL DOMAIN-CONTAINING PROTEIN"/>
    <property type="match status" value="1"/>
</dbReference>
<evidence type="ECO:0000313" key="2">
    <source>
        <dbReference type="EMBL" id="KIW61664.1"/>
    </source>
</evidence>
<dbReference type="OrthoDB" id="674948at2759"/>
<protein>
    <recommendedName>
        <fullName evidence="4">NAD(P)-binding domain-containing protein</fullName>
    </recommendedName>
</protein>
<evidence type="ECO:0000256" key="1">
    <source>
        <dbReference type="SAM" id="SignalP"/>
    </source>
</evidence>
<gene>
    <name evidence="2" type="ORF">PV05_01762</name>
</gene>